<dbReference type="InterPro" id="IPR052895">
    <property type="entry name" value="HetReg/Transcr_Mod"/>
</dbReference>
<proteinExistence type="predicted"/>
<reference evidence="2" key="1">
    <citation type="journal article" date="2023" name="Genome Biol. Evol.">
        <title>First Whole Genome Sequence and Flow Cytometry Genome Size Data for the Lichen-Forming Fungus Ramalina farinacea (Ascomycota).</title>
        <authorList>
            <person name="Llewellyn T."/>
            <person name="Mian S."/>
            <person name="Hill R."/>
            <person name="Leitch I.J."/>
            <person name="Gaya E."/>
        </authorList>
    </citation>
    <scope>NUCLEOTIDE SEQUENCE</scope>
    <source>
        <strain evidence="2">LIQ254RAFAR</strain>
    </source>
</reference>
<keyword evidence="3" id="KW-1185">Reference proteome</keyword>
<comment type="caution">
    <text evidence="2">The sequence shown here is derived from an EMBL/GenBank/DDBJ whole genome shotgun (WGS) entry which is preliminary data.</text>
</comment>
<dbReference type="EMBL" id="JAPUFD010000018">
    <property type="protein sequence ID" value="MDI1492327.1"/>
    <property type="molecule type" value="Genomic_DNA"/>
</dbReference>
<protein>
    <recommendedName>
        <fullName evidence="1">Heterokaryon incompatibility domain-containing protein</fullName>
    </recommendedName>
</protein>
<name>A0AA43QTS0_9LECA</name>
<dbReference type="InterPro" id="IPR010730">
    <property type="entry name" value="HET"/>
</dbReference>
<evidence type="ECO:0000313" key="3">
    <source>
        <dbReference type="Proteomes" id="UP001161017"/>
    </source>
</evidence>
<dbReference type="PANTHER" id="PTHR24148:SF64">
    <property type="entry name" value="HETEROKARYON INCOMPATIBILITY DOMAIN-CONTAINING PROTEIN"/>
    <property type="match status" value="1"/>
</dbReference>
<sequence>MAPANDVGSREAAMAPVTPPIREITAEELKEELDNMSATLAVELRSTICDTHENCDGSCSGGVVQIPPLIDTSTNWISARNSATVAQPSSATAQDFPRDSHWVDQQDLSHYVYAPINSSAGDIRLLKIKKGLFRSDVVECEVVTASLDQKMSYHALSYCCGTAGRTEVMLCNGSKHCIQPSLNNALKAFRPSKYQEYHLWTDAVSINQSDKAELSEQIPLMRRIYAEAAGVFVYLGEADLQWSLGLDLLHRFAISQQHCEDRWAGESSIGGVLNLPAIEHPSWAQYFKTFISPWFRRTWILQEIALAQKATVAVGRYLVPWKALDDSVRLVSNPSMPTVLLVLRQPDHSAIHEGWIAFSTIQRIMQRNGKPKLTLSKALRDTQDFHVSDRRDKVIGVLGLVDDKTGELSALSDYRLTKAQIYHKAAIYLLRTEPPDSTMEIAGLQRRNGPADMPSWVPDWHDRFLNLSVSTSRKKPSKAGGKTPMCVWHVEGDAPYPPSISVLGLCRHKIIKQGDSFHPSEQDCKKSNELCYSRWFASAQDCLRGSNGLIYDDLEDAFARTLITDSPMIDAFQKMNIPNIQAVAPILRSPVQQLEEMLSARMRELWKGRTEKNIFSMMMNMTYRRFAITDTGYMCLVPECSEIGDEVAIFRGFRVPYTIRPQSDFTTDSEGMEQVSAQLVGDTYMHGMMDGEAIEAAAQRRSRAPILKSYIHPLARSPLAAGIKWATGHCANQQRLAKLENARKEDRMRQKAAIDESAHGIDDSKRKVKPKVDEVGRAMDGVFKAVDEFQAAVLEWTKGIEEINRALEERATLTRALEARGILI</sequence>
<dbReference type="Proteomes" id="UP001161017">
    <property type="component" value="Unassembled WGS sequence"/>
</dbReference>
<dbReference type="Pfam" id="PF06985">
    <property type="entry name" value="HET"/>
    <property type="match status" value="1"/>
</dbReference>
<accession>A0AA43QTS0</accession>
<dbReference type="AlphaFoldDB" id="A0AA43QTS0"/>
<organism evidence="2 3">
    <name type="scientific">Ramalina farinacea</name>
    <dbReference type="NCBI Taxonomy" id="258253"/>
    <lineage>
        <taxon>Eukaryota</taxon>
        <taxon>Fungi</taxon>
        <taxon>Dikarya</taxon>
        <taxon>Ascomycota</taxon>
        <taxon>Pezizomycotina</taxon>
        <taxon>Lecanoromycetes</taxon>
        <taxon>OSLEUM clade</taxon>
        <taxon>Lecanoromycetidae</taxon>
        <taxon>Lecanorales</taxon>
        <taxon>Lecanorineae</taxon>
        <taxon>Ramalinaceae</taxon>
        <taxon>Ramalina</taxon>
    </lineage>
</organism>
<dbReference type="PANTHER" id="PTHR24148">
    <property type="entry name" value="ANKYRIN REPEAT DOMAIN-CONTAINING PROTEIN 39 HOMOLOG-RELATED"/>
    <property type="match status" value="1"/>
</dbReference>
<evidence type="ECO:0000259" key="1">
    <source>
        <dbReference type="Pfam" id="PF06985"/>
    </source>
</evidence>
<dbReference type="Pfam" id="PF26639">
    <property type="entry name" value="Het-6_barrel"/>
    <property type="match status" value="1"/>
</dbReference>
<evidence type="ECO:0000313" key="2">
    <source>
        <dbReference type="EMBL" id="MDI1492327.1"/>
    </source>
</evidence>
<gene>
    <name evidence="2" type="ORF">OHK93_003540</name>
</gene>
<feature type="domain" description="Heterokaryon incompatibility" evidence="1">
    <location>
        <begin position="153"/>
        <end position="303"/>
    </location>
</feature>